<dbReference type="InterPro" id="IPR000385">
    <property type="entry name" value="MoaA_NifB_PqqE_Fe-S-bd_CS"/>
</dbReference>
<gene>
    <name evidence="12 14" type="primary">moaA</name>
    <name evidence="14" type="ORF">GCM10007925_20690</name>
</gene>
<sequence>MIDSHGRTITYLRLSVTDRCNLRCAYCMPLRMRFAPRPDLLTLDELERLAARFVAHGIRKLRLTGGEPLVRPGIIDLVADLARHIETGALDELTLTTNGTLLADHAEALARHGVRRVNVSLDTLDPGRFTALTRGGTIAPVLAGIEAARAAGLAVKLNAVALRDTLDEAVDLAAFAHARGAAITFIEVMPLGDVDAERLDQHVPMPELRQRLETAFALTDTTLRTGGPARYVRTATGGMIGFITPLTANFCASCNRVRVTATGTLHPCLGNAHATDLRTLLRDGSAEDLDRAIARAIGAKPRAHDFRIAPGETRGLDRHMSVTGG</sequence>
<evidence type="ECO:0000256" key="5">
    <source>
        <dbReference type="ARBA" id="ARBA00022741"/>
    </source>
</evidence>
<comment type="function">
    <text evidence="12">Catalyzes the cyclization of GTP to (8S)-3',8-cyclo-7,8-dihydroguanosine 5'-triphosphate.</text>
</comment>
<comment type="subunit">
    <text evidence="12">Monomer and homodimer.</text>
</comment>
<dbReference type="InterPro" id="IPR013785">
    <property type="entry name" value="Aldolase_TIM"/>
</dbReference>
<dbReference type="SFLD" id="SFLDG01383">
    <property type="entry name" value="cyclic_pyranopterin_phosphate"/>
    <property type="match status" value="1"/>
</dbReference>
<dbReference type="HAMAP" id="MF_01225_B">
    <property type="entry name" value="MoaA_B"/>
    <property type="match status" value="1"/>
</dbReference>
<feature type="binding site" evidence="12">
    <location>
        <position position="13"/>
    </location>
    <ligand>
        <name>GTP</name>
        <dbReference type="ChEBI" id="CHEBI:37565"/>
    </ligand>
</feature>
<keyword evidence="3 12" id="KW-0949">S-adenosyl-L-methionine</keyword>
<feature type="binding site" evidence="12">
    <location>
        <position position="120"/>
    </location>
    <ligand>
        <name>S-adenosyl-L-methionine</name>
        <dbReference type="ChEBI" id="CHEBI:59789"/>
    </ligand>
</feature>
<keyword evidence="6 12" id="KW-0408">Iron</keyword>
<feature type="binding site" evidence="12">
    <location>
        <position position="26"/>
    </location>
    <ligand>
        <name>S-adenosyl-L-methionine</name>
        <dbReference type="ChEBI" id="CHEBI:59789"/>
    </ligand>
</feature>
<evidence type="ECO:0000256" key="11">
    <source>
        <dbReference type="ARBA" id="ARBA00048697"/>
    </source>
</evidence>
<keyword evidence="7 12" id="KW-0411">Iron-sulfur</keyword>
<dbReference type="InterPro" id="IPR010505">
    <property type="entry name" value="MoaA_twitch"/>
</dbReference>
<dbReference type="PROSITE" id="PS01305">
    <property type="entry name" value="MOAA_NIFB_PQQE"/>
    <property type="match status" value="1"/>
</dbReference>
<keyword evidence="15" id="KW-1185">Reference proteome</keyword>
<accession>A0ABQ5ZC49</accession>
<dbReference type="NCBIfam" id="TIGR02666">
    <property type="entry name" value="moaA"/>
    <property type="match status" value="1"/>
</dbReference>
<dbReference type="SFLD" id="SFLDG01067">
    <property type="entry name" value="SPASM/twitch_domain_containing"/>
    <property type="match status" value="1"/>
</dbReference>
<reference evidence="15" key="1">
    <citation type="journal article" date="2019" name="Int. J. Syst. Evol. Microbiol.">
        <title>The Global Catalogue of Microorganisms (GCM) 10K type strain sequencing project: providing services to taxonomists for standard genome sequencing and annotation.</title>
        <authorList>
            <consortium name="The Broad Institute Genomics Platform"/>
            <consortium name="The Broad Institute Genome Sequencing Center for Infectious Disease"/>
            <person name="Wu L."/>
            <person name="Ma J."/>
        </authorList>
    </citation>
    <scope>NUCLEOTIDE SEQUENCE [LARGE SCALE GENOMIC DNA]</scope>
    <source>
        <strain evidence="15">NBRC 102146</strain>
    </source>
</reference>
<dbReference type="PROSITE" id="PS51918">
    <property type="entry name" value="RADICAL_SAM"/>
    <property type="match status" value="1"/>
</dbReference>
<dbReference type="EMBL" id="BSOO01000024">
    <property type="protein sequence ID" value="GLR48354.1"/>
    <property type="molecule type" value="Genomic_DNA"/>
</dbReference>
<evidence type="ECO:0000256" key="4">
    <source>
        <dbReference type="ARBA" id="ARBA00022723"/>
    </source>
</evidence>
<dbReference type="Proteomes" id="UP001156703">
    <property type="component" value="Unassembled WGS sequence"/>
</dbReference>
<feature type="binding site" evidence="12">
    <location>
        <position position="268"/>
    </location>
    <ligand>
        <name>[4Fe-4S] cluster</name>
        <dbReference type="ChEBI" id="CHEBI:49883"/>
        <label>2</label>
        <note>4Fe-4S-substrate</note>
    </ligand>
</feature>
<keyword evidence="9 12" id="KW-0501">Molybdenum cofactor biosynthesis</keyword>
<keyword evidence="10 12" id="KW-0456">Lyase</keyword>
<proteinExistence type="inferred from homology"/>
<evidence type="ECO:0000256" key="3">
    <source>
        <dbReference type="ARBA" id="ARBA00022691"/>
    </source>
</evidence>
<name>A0ABQ5ZC49_9SPHN</name>
<comment type="catalytic activity">
    <reaction evidence="11 12">
        <text>GTP + AH2 + S-adenosyl-L-methionine = (8S)-3',8-cyclo-7,8-dihydroguanosine 5'-triphosphate + 5'-deoxyadenosine + L-methionine + A + H(+)</text>
        <dbReference type="Rhea" id="RHEA:49576"/>
        <dbReference type="ChEBI" id="CHEBI:13193"/>
        <dbReference type="ChEBI" id="CHEBI:15378"/>
        <dbReference type="ChEBI" id="CHEBI:17319"/>
        <dbReference type="ChEBI" id="CHEBI:17499"/>
        <dbReference type="ChEBI" id="CHEBI:37565"/>
        <dbReference type="ChEBI" id="CHEBI:57844"/>
        <dbReference type="ChEBI" id="CHEBI:59789"/>
        <dbReference type="ChEBI" id="CHEBI:131766"/>
        <dbReference type="EC" id="4.1.99.22"/>
    </reaction>
</comment>
<dbReference type="InterPro" id="IPR006638">
    <property type="entry name" value="Elp3/MiaA/NifB-like_rSAM"/>
</dbReference>
<evidence type="ECO:0000256" key="9">
    <source>
        <dbReference type="ARBA" id="ARBA00023150"/>
    </source>
</evidence>
<dbReference type="CDD" id="cd21117">
    <property type="entry name" value="Twitch_MoaA"/>
    <property type="match status" value="1"/>
</dbReference>
<keyword evidence="4 12" id="KW-0479">Metal-binding</keyword>
<comment type="pathway">
    <text evidence="12">Cofactor biosynthesis; molybdopterin biosynthesis.</text>
</comment>
<evidence type="ECO:0000256" key="10">
    <source>
        <dbReference type="ARBA" id="ARBA00023239"/>
    </source>
</evidence>
<dbReference type="CDD" id="cd01335">
    <property type="entry name" value="Radical_SAM"/>
    <property type="match status" value="1"/>
</dbReference>
<evidence type="ECO:0000256" key="8">
    <source>
        <dbReference type="ARBA" id="ARBA00023134"/>
    </source>
</evidence>
<keyword evidence="8 12" id="KW-0342">GTP-binding</keyword>
<feature type="binding site" evidence="12">
    <location>
        <position position="66"/>
    </location>
    <ligand>
        <name>S-adenosyl-L-methionine</name>
        <dbReference type="ChEBI" id="CHEBI:59789"/>
    </ligand>
</feature>
<feature type="binding site" evidence="12">
    <location>
        <begin position="256"/>
        <end position="258"/>
    </location>
    <ligand>
        <name>GTP</name>
        <dbReference type="ChEBI" id="CHEBI:37565"/>
    </ligand>
</feature>
<dbReference type="SUPFAM" id="SSF102114">
    <property type="entry name" value="Radical SAM enzymes"/>
    <property type="match status" value="1"/>
</dbReference>
<feature type="binding site" evidence="12">
    <location>
        <position position="27"/>
    </location>
    <ligand>
        <name>[4Fe-4S] cluster</name>
        <dbReference type="ChEBI" id="CHEBI:49883"/>
        <label>1</label>
        <note>4Fe-4S-S-AdoMet</note>
    </ligand>
</feature>
<evidence type="ECO:0000313" key="15">
    <source>
        <dbReference type="Proteomes" id="UP001156703"/>
    </source>
</evidence>
<feature type="binding site" evidence="12">
    <location>
        <position position="62"/>
    </location>
    <ligand>
        <name>GTP</name>
        <dbReference type="ChEBI" id="CHEBI:37565"/>
    </ligand>
</feature>
<feature type="binding site" evidence="12">
    <location>
        <position position="96"/>
    </location>
    <ligand>
        <name>GTP</name>
        <dbReference type="ChEBI" id="CHEBI:37565"/>
    </ligand>
</feature>
<comment type="cofactor">
    <cofactor evidence="12">
        <name>[4Fe-4S] cluster</name>
        <dbReference type="ChEBI" id="CHEBI:49883"/>
    </cofactor>
    <text evidence="12">Binds 2 [4Fe-4S] clusters. Binds 1 [4Fe-4S] cluster coordinated with 3 cysteines and an exchangeable S-adenosyl-L-methionine and 1 [4Fe-4S] cluster coordinated with 3 cysteines and the GTP-derived substrate.</text>
</comment>
<evidence type="ECO:0000256" key="6">
    <source>
        <dbReference type="ARBA" id="ARBA00023004"/>
    </source>
</evidence>
<dbReference type="SFLD" id="SFLDS00029">
    <property type="entry name" value="Radical_SAM"/>
    <property type="match status" value="1"/>
</dbReference>
<dbReference type="InterPro" id="IPR013483">
    <property type="entry name" value="MoaA"/>
</dbReference>
<dbReference type="SMART" id="SM00729">
    <property type="entry name" value="Elp3"/>
    <property type="match status" value="1"/>
</dbReference>
<organism evidence="14 15">
    <name type="scientific">Sphingomonas astaxanthinifaciens DSM 22298</name>
    <dbReference type="NCBI Taxonomy" id="1123267"/>
    <lineage>
        <taxon>Bacteria</taxon>
        <taxon>Pseudomonadati</taxon>
        <taxon>Pseudomonadota</taxon>
        <taxon>Alphaproteobacteria</taxon>
        <taxon>Sphingomonadales</taxon>
        <taxon>Sphingomonadaceae</taxon>
        <taxon>Sphingomonas</taxon>
    </lineage>
</organism>
<feature type="domain" description="Radical SAM core" evidence="13">
    <location>
        <begin position="4"/>
        <end position="229"/>
    </location>
</feature>
<feature type="binding site" evidence="12">
    <location>
        <position position="24"/>
    </location>
    <ligand>
        <name>[4Fe-4S] cluster</name>
        <dbReference type="ChEBI" id="CHEBI:49883"/>
        <label>1</label>
        <note>4Fe-4S-S-AdoMet</note>
    </ligand>
</feature>
<dbReference type="Gene3D" id="3.20.20.70">
    <property type="entry name" value="Aldolase class I"/>
    <property type="match status" value="1"/>
</dbReference>
<keyword evidence="5 12" id="KW-0547">Nucleotide-binding</keyword>
<dbReference type="Pfam" id="PF06463">
    <property type="entry name" value="Mob_synth_C"/>
    <property type="match status" value="1"/>
</dbReference>
<feature type="binding site" evidence="12">
    <location>
        <position position="251"/>
    </location>
    <ligand>
        <name>[4Fe-4S] cluster</name>
        <dbReference type="ChEBI" id="CHEBI:49883"/>
        <label>2</label>
        <note>4Fe-4S-substrate</note>
    </ligand>
</feature>
<evidence type="ECO:0000256" key="2">
    <source>
        <dbReference type="ARBA" id="ARBA00022485"/>
    </source>
</evidence>
<evidence type="ECO:0000256" key="1">
    <source>
        <dbReference type="ARBA" id="ARBA00012167"/>
    </source>
</evidence>
<feature type="binding site" evidence="12">
    <location>
        <position position="254"/>
    </location>
    <ligand>
        <name>[4Fe-4S] cluster</name>
        <dbReference type="ChEBI" id="CHEBI:49883"/>
        <label>2</label>
        <note>4Fe-4S-substrate</note>
    </ligand>
</feature>
<dbReference type="Pfam" id="PF04055">
    <property type="entry name" value="Radical_SAM"/>
    <property type="match status" value="1"/>
</dbReference>
<evidence type="ECO:0000256" key="7">
    <source>
        <dbReference type="ARBA" id="ARBA00023014"/>
    </source>
</evidence>
<feature type="binding site" evidence="12">
    <location>
        <position position="156"/>
    </location>
    <ligand>
        <name>GTP</name>
        <dbReference type="ChEBI" id="CHEBI:37565"/>
    </ligand>
</feature>
<dbReference type="InterPro" id="IPR050105">
    <property type="entry name" value="MoCo_biosynth_MoaA/MoaC"/>
</dbReference>
<dbReference type="InterPro" id="IPR040064">
    <property type="entry name" value="MoaA-like"/>
</dbReference>
<comment type="caution">
    <text evidence="14">The sequence shown here is derived from an EMBL/GenBank/DDBJ whole genome shotgun (WGS) entry which is preliminary data.</text>
</comment>
<dbReference type="PANTHER" id="PTHR22960">
    <property type="entry name" value="MOLYBDOPTERIN COFACTOR SYNTHESIS PROTEIN A"/>
    <property type="match status" value="1"/>
</dbReference>
<comment type="similarity">
    <text evidence="12">Belongs to the radical SAM superfamily. MoaA family.</text>
</comment>
<evidence type="ECO:0000256" key="12">
    <source>
        <dbReference type="HAMAP-Rule" id="MF_01225"/>
    </source>
</evidence>
<keyword evidence="2 12" id="KW-0004">4Fe-4S</keyword>
<feature type="binding site" evidence="12">
    <location>
        <position position="20"/>
    </location>
    <ligand>
        <name>[4Fe-4S] cluster</name>
        <dbReference type="ChEBI" id="CHEBI:49883"/>
        <label>1</label>
        <note>4Fe-4S-S-AdoMet</note>
    </ligand>
</feature>
<dbReference type="SFLD" id="SFLDG01386">
    <property type="entry name" value="main_SPASM_domain-containing"/>
    <property type="match status" value="1"/>
</dbReference>
<protein>
    <recommendedName>
        <fullName evidence="1 12">GTP 3',8-cyclase</fullName>
        <ecNumber evidence="1 12">4.1.99.22</ecNumber>
    </recommendedName>
    <alternativeName>
        <fullName evidence="12">Molybdenum cofactor biosynthesis protein A</fullName>
    </alternativeName>
</protein>
<dbReference type="InterPro" id="IPR058240">
    <property type="entry name" value="rSAM_sf"/>
</dbReference>
<evidence type="ECO:0000313" key="14">
    <source>
        <dbReference type="EMBL" id="GLR48354.1"/>
    </source>
</evidence>
<dbReference type="InterPro" id="IPR007197">
    <property type="entry name" value="rSAM"/>
</dbReference>
<evidence type="ECO:0000259" key="13">
    <source>
        <dbReference type="PROSITE" id="PS51918"/>
    </source>
</evidence>
<dbReference type="PANTHER" id="PTHR22960:SF0">
    <property type="entry name" value="MOLYBDENUM COFACTOR BIOSYNTHESIS PROTEIN 1"/>
    <property type="match status" value="1"/>
</dbReference>
<dbReference type="RefSeq" id="WP_245605104.1">
    <property type="nucleotide sequence ID" value="NZ_BSOO01000024.1"/>
</dbReference>
<feature type="binding site" evidence="12">
    <location>
        <position position="189"/>
    </location>
    <ligand>
        <name>S-adenosyl-L-methionine</name>
        <dbReference type="ChEBI" id="CHEBI:59789"/>
    </ligand>
</feature>
<dbReference type="EC" id="4.1.99.22" evidence="1 12"/>